<gene>
    <name evidence="1" type="ORF">WKI67_42535</name>
</gene>
<evidence type="ECO:0000313" key="2">
    <source>
        <dbReference type="Proteomes" id="UP001377168"/>
    </source>
</evidence>
<keyword evidence="2" id="KW-1185">Reference proteome</keyword>
<organism evidence="1 2">
    <name type="scientific">Streptomyces achmelvichensis</name>
    <dbReference type="NCBI Taxonomy" id="3134111"/>
    <lineage>
        <taxon>Bacteria</taxon>
        <taxon>Bacillati</taxon>
        <taxon>Actinomycetota</taxon>
        <taxon>Actinomycetes</taxon>
        <taxon>Kitasatosporales</taxon>
        <taxon>Streptomycetaceae</taxon>
        <taxon>Streptomyces</taxon>
    </lineage>
</organism>
<dbReference type="EMBL" id="JBBKAJ010000037">
    <property type="protein sequence ID" value="MEJ8639985.1"/>
    <property type="molecule type" value="Genomic_DNA"/>
</dbReference>
<name>A0ACC6Q8U2_9ACTN</name>
<accession>A0ACC6Q8U2</accession>
<evidence type="ECO:0000313" key="1">
    <source>
        <dbReference type="EMBL" id="MEJ8639985.1"/>
    </source>
</evidence>
<sequence length="90" mass="9379">MSSKPAPAERDLPGGRHHCLQDYVMREIQQIAVNAEAKQSTTGWLSSSRRSGRQLFGPGLALPAGLAAAAAGIALTAAGPDNGRLELLTK</sequence>
<comment type="caution">
    <text evidence="1">The sequence shown here is derived from an EMBL/GenBank/DDBJ whole genome shotgun (WGS) entry which is preliminary data.</text>
</comment>
<dbReference type="Proteomes" id="UP001377168">
    <property type="component" value="Unassembled WGS sequence"/>
</dbReference>
<protein>
    <submittedName>
        <fullName evidence="1">Uncharacterized protein</fullName>
    </submittedName>
</protein>
<reference evidence="1" key="1">
    <citation type="submission" date="2024-03" db="EMBL/GenBank/DDBJ databases">
        <title>Novel Streptomyces species of biotechnological and ecological value are a feature of Machair soil.</title>
        <authorList>
            <person name="Prole J.R."/>
            <person name="Goodfellow M."/>
            <person name="Allenby N."/>
            <person name="Ward A.C."/>
        </authorList>
    </citation>
    <scope>NUCLEOTIDE SEQUENCE</scope>
    <source>
        <strain evidence="1">MS2.AVA.5</strain>
    </source>
</reference>
<proteinExistence type="predicted"/>